<dbReference type="InterPro" id="IPR036781">
    <property type="entry name" value="Smr_assoc-like_sf"/>
</dbReference>
<name>A0ABV5CAU2_9SPHI</name>
<comment type="caution">
    <text evidence="1">The sequence shown here is derived from an EMBL/GenBank/DDBJ whole genome shotgun (WGS) entry which is preliminary data.</text>
</comment>
<dbReference type="RefSeq" id="WP_375556236.1">
    <property type="nucleotide sequence ID" value="NZ_JBBVGT010000002.1"/>
</dbReference>
<organism evidence="1 2">
    <name type="scientific">Albibacterium profundi</name>
    <dbReference type="NCBI Taxonomy" id="3134906"/>
    <lineage>
        <taxon>Bacteria</taxon>
        <taxon>Pseudomonadati</taxon>
        <taxon>Bacteroidota</taxon>
        <taxon>Sphingobacteriia</taxon>
        <taxon>Sphingobacteriales</taxon>
        <taxon>Sphingobacteriaceae</taxon>
        <taxon>Albibacterium</taxon>
    </lineage>
</organism>
<proteinExistence type="predicted"/>
<dbReference type="EMBL" id="JBBVGT010000002">
    <property type="protein sequence ID" value="MFB5944673.1"/>
    <property type="molecule type" value="Genomic_DNA"/>
</dbReference>
<dbReference type="Gene3D" id="2.60.40.1600">
    <property type="entry name" value="Smr-associated-like"/>
    <property type="match status" value="1"/>
</dbReference>
<dbReference type="Proteomes" id="UP001580928">
    <property type="component" value="Unassembled WGS sequence"/>
</dbReference>
<reference evidence="1 2" key="1">
    <citation type="submission" date="2024-04" db="EMBL/GenBank/DDBJ databases">
        <title>Albibacterium profundi sp. nov., isolated from sediment of the Challenger Deep of Mariana Trench.</title>
        <authorList>
            <person name="Wang Y."/>
        </authorList>
    </citation>
    <scope>NUCLEOTIDE SEQUENCE [LARGE SCALE GENOMIC DNA]</scope>
    <source>
        <strain evidence="1 2">RHL897</strain>
    </source>
</reference>
<keyword evidence="2" id="KW-1185">Reference proteome</keyword>
<accession>A0ABV5CAU2</accession>
<evidence type="ECO:0000313" key="2">
    <source>
        <dbReference type="Proteomes" id="UP001580928"/>
    </source>
</evidence>
<evidence type="ECO:0000313" key="1">
    <source>
        <dbReference type="EMBL" id="MFB5944673.1"/>
    </source>
</evidence>
<protein>
    <submittedName>
        <fullName evidence="1">Uncharacterized protein</fullName>
    </submittedName>
</protein>
<sequence length="215" mass="24627">MNRYKLGDFVRLVEEDAEGYITRIMDDNMVAVTGADGFEIPVPASKVTLVHGRMQREDDQEVIAAPVKKEEFIHEGLYLAITSEQKQGLVEFWLVNESSYHLLVGFNSKKNKTVKGEFRGELSPKSTVKIHTANSVTVGNWPMYNFQILFFSEIALDLREPLIVDKRIRPVDISTAKKDVSLLGAKAWLLRLDEKKDDLEIDKLKEHFISHRPKR</sequence>
<gene>
    <name evidence="1" type="ORF">WKR92_02385</name>
</gene>
<dbReference type="SUPFAM" id="SSF158949">
    <property type="entry name" value="Smr-associated domain-like"/>
    <property type="match status" value="1"/>
</dbReference>